<reference evidence="9" key="1">
    <citation type="journal article" date="2014" name="Int. J. Syst. Evol. Microbiol.">
        <title>Complete genome sequence of Corynebacterium casei LMG S-19264T (=DSM 44701T), isolated from a smear-ripened cheese.</title>
        <authorList>
            <consortium name="US DOE Joint Genome Institute (JGI-PGF)"/>
            <person name="Walter F."/>
            <person name="Albersmeier A."/>
            <person name="Kalinowski J."/>
            <person name="Ruckert C."/>
        </authorList>
    </citation>
    <scope>NUCLEOTIDE SEQUENCE</scope>
    <source>
        <strain evidence="9">KCTC 32182</strain>
    </source>
</reference>
<sequence length="321" mass="34754">MAGVVIIVFSILPMSPALSRFTRLNEEQKALAVSLAGTLSLATLGIGIGAAIGSQSILFDGFFTLISTGMTSLGMLVSHLVTRPENERFQFGYSRFEPLINLFNGLVILLVCLYALTTAAMALAGGGHRVDAGIALWYEIPVIVVCALLYRYEAAMAKKLGSSLVDVDAREWLVDGLLSFGIGLGFLAALLMEGSRFERWLPYVDPLLVVVLSLMSLTIPLSVIRANLKEVLFIAPDAMSRNVAEALEVMLPGNGVLGHTASVAKSGRTYFLDINLKIHPDSPLAGVRAQDAFRDALCRRLGLDETTQWLSVCFTTESRWL</sequence>
<evidence type="ECO:0000313" key="9">
    <source>
        <dbReference type="EMBL" id="GGY11997.1"/>
    </source>
</evidence>
<dbReference type="GO" id="GO:0015086">
    <property type="term" value="F:cadmium ion transmembrane transporter activity"/>
    <property type="evidence" value="ECO:0007669"/>
    <property type="project" value="TreeGrafter"/>
</dbReference>
<evidence type="ECO:0000256" key="2">
    <source>
        <dbReference type="ARBA" id="ARBA00008114"/>
    </source>
</evidence>
<proteinExistence type="inferred from homology"/>
<dbReference type="PANTHER" id="PTHR43840:SF15">
    <property type="entry name" value="MITOCHONDRIAL METAL TRANSPORTER 1-RELATED"/>
    <property type="match status" value="1"/>
</dbReference>
<dbReference type="NCBIfam" id="TIGR01297">
    <property type="entry name" value="CDF"/>
    <property type="match status" value="1"/>
</dbReference>
<dbReference type="InterPro" id="IPR050291">
    <property type="entry name" value="CDF_Transporter"/>
</dbReference>
<dbReference type="InterPro" id="IPR058533">
    <property type="entry name" value="Cation_efflux_TM"/>
</dbReference>
<feature type="transmembrane region" description="Helical" evidence="7">
    <location>
        <begin position="135"/>
        <end position="152"/>
    </location>
</feature>
<comment type="subcellular location">
    <subcellularLocation>
        <location evidence="1">Membrane</location>
        <topology evidence="1">Multi-pass membrane protein</topology>
    </subcellularLocation>
</comment>
<feature type="transmembrane region" description="Helical" evidence="7">
    <location>
        <begin position="203"/>
        <end position="224"/>
    </location>
</feature>
<dbReference type="GO" id="GO:0006882">
    <property type="term" value="P:intracellular zinc ion homeostasis"/>
    <property type="evidence" value="ECO:0007669"/>
    <property type="project" value="TreeGrafter"/>
</dbReference>
<accession>A0A918U8Z0</accession>
<feature type="transmembrane region" description="Helical" evidence="7">
    <location>
        <begin position="102"/>
        <end position="123"/>
    </location>
</feature>
<keyword evidence="5 7" id="KW-1133">Transmembrane helix</keyword>
<keyword evidence="4 7" id="KW-0812">Transmembrane</keyword>
<dbReference type="Proteomes" id="UP000645257">
    <property type="component" value="Unassembled WGS sequence"/>
</dbReference>
<feature type="domain" description="Cation efflux protein transmembrane" evidence="8">
    <location>
        <begin position="32"/>
        <end position="230"/>
    </location>
</feature>
<evidence type="ECO:0000256" key="1">
    <source>
        <dbReference type="ARBA" id="ARBA00004141"/>
    </source>
</evidence>
<feature type="transmembrane region" description="Helical" evidence="7">
    <location>
        <begin position="29"/>
        <end position="50"/>
    </location>
</feature>
<comment type="similarity">
    <text evidence="2">Belongs to the cation diffusion facilitator (CDF) transporter (TC 2.A.4) family.</text>
</comment>
<dbReference type="GO" id="GO:0015341">
    <property type="term" value="F:zinc efflux antiporter activity"/>
    <property type="evidence" value="ECO:0007669"/>
    <property type="project" value="TreeGrafter"/>
</dbReference>
<dbReference type="InterPro" id="IPR002524">
    <property type="entry name" value="Cation_efflux"/>
</dbReference>
<dbReference type="Gene3D" id="1.20.1510.10">
    <property type="entry name" value="Cation efflux protein transmembrane domain"/>
    <property type="match status" value="1"/>
</dbReference>
<dbReference type="InterPro" id="IPR027469">
    <property type="entry name" value="Cation_efflux_TMD_sf"/>
</dbReference>
<feature type="transmembrane region" description="Helical" evidence="7">
    <location>
        <begin position="172"/>
        <end position="191"/>
    </location>
</feature>
<evidence type="ECO:0000256" key="6">
    <source>
        <dbReference type="ARBA" id="ARBA00023136"/>
    </source>
</evidence>
<comment type="caution">
    <text evidence="9">The sequence shown here is derived from an EMBL/GenBank/DDBJ whole genome shotgun (WGS) entry which is preliminary data.</text>
</comment>
<dbReference type="EMBL" id="BMYX01000006">
    <property type="protein sequence ID" value="GGY11997.1"/>
    <property type="molecule type" value="Genomic_DNA"/>
</dbReference>
<dbReference type="SUPFAM" id="SSF161111">
    <property type="entry name" value="Cation efflux protein transmembrane domain-like"/>
    <property type="match status" value="1"/>
</dbReference>
<name>A0A918U8Z0_9NEIS</name>
<dbReference type="Pfam" id="PF01545">
    <property type="entry name" value="Cation_efflux"/>
    <property type="match status" value="1"/>
</dbReference>
<evidence type="ECO:0000256" key="3">
    <source>
        <dbReference type="ARBA" id="ARBA00022448"/>
    </source>
</evidence>
<organism evidence="9 10">
    <name type="scientific">Paludibacterium paludis</name>
    <dbReference type="NCBI Taxonomy" id="1225769"/>
    <lineage>
        <taxon>Bacteria</taxon>
        <taxon>Pseudomonadati</taxon>
        <taxon>Pseudomonadota</taxon>
        <taxon>Betaproteobacteria</taxon>
        <taxon>Neisseriales</taxon>
        <taxon>Chromobacteriaceae</taxon>
        <taxon>Paludibacterium</taxon>
    </lineage>
</organism>
<evidence type="ECO:0000259" key="8">
    <source>
        <dbReference type="Pfam" id="PF01545"/>
    </source>
</evidence>
<keyword evidence="3" id="KW-0813">Transport</keyword>
<evidence type="ECO:0000256" key="7">
    <source>
        <dbReference type="SAM" id="Phobius"/>
    </source>
</evidence>
<keyword evidence="6 7" id="KW-0472">Membrane</keyword>
<reference evidence="9" key="2">
    <citation type="submission" date="2020-09" db="EMBL/GenBank/DDBJ databases">
        <authorList>
            <person name="Sun Q."/>
            <person name="Kim S."/>
        </authorList>
    </citation>
    <scope>NUCLEOTIDE SEQUENCE</scope>
    <source>
        <strain evidence="9">KCTC 32182</strain>
    </source>
</reference>
<dbReference type="GO" id="GO:0015093">
    <property type="term" value="F:ferrous iron transmembrane transporter activity"/>
    <property type="evidence" value="ECO:0007669"/>
    <property type="project" value="TreeGrafter"/>
</dbReference>
<keyword evidence="10" id="KW-1185">Reference proteome</keyword>
<feature type="transmembrane region" description="Helical" evidence="7">
    <location>
        <begin position="62"/>
        <end position="82"/>
    </location>
</feature>
<evidence type="ECO:0000313" key="10">
    <source>
        <dbReference type="Proteomes" id="UP000645257"/>
    </source>
</evidence>
<dbReference type="PANTHER" id="PTHR43840">
    <property type="entry name" value="MITOCHONDRIAL METAL TRANSPORTER 1-RELATED"/>
    <property type="match status" value="1"/>
</dbReference>
<evidence type="ECO:0000256" key="4">
    <source>
        <dbReference type="ARBA" id="ARBA00022692"/>
    </source>
</evidence>
<dbReference type="AlphaFoldDB" id="A0A918U8Z0"/>
<gene>
    <name evidence="9" type="ORF">GCM10011289_13760</name>
</gene>
<dbReference type="GO" id="GO:0005886">
    <property type="term" value="C:plasma membrane"/>
    <property type="evidence" value="ECO:0007669"/>
    <property type="project" value="TreeGrafter"/>
</dbReference>
<protein>
    <submittedName>
        <fullName evidence="9">Cation transporter</fullName>
    </submittedName>
</protein>
<evidence type="ECO:0000256" key="5">
    <source>
        <dbReference type="ARBA" id="ARBA00022989"/>
    </source>
</evidence>